<organism evidence="1 2">
    <name type="scientific">Candidatus Syntrophosphaera thermopropionivorans</name>
    <dbReference type="NCBI Taxonomy" id="2593015"/>
    <lineage>
        <taxon>Bacteria</taxon>
        <taxon>Pseudomonadati</taxon>
        <taxon>Candidatus Cloacimonadota</taxon>
        <taxon>Candidatus Cloacimonadia</taxon>
        <taxon>Candidatus Cloacimonadales</taxon>
        <taxon>Candidatus Cloacimonadaceae</taxon>
        <taxon>Candidatus Syntrophosphaera</taxon>
    </lineage>
</organism>
<keyword evidence="2" id="KW-1185">Reference proteome</keyword>
<evidence type="ECO:0000313" key="2">
    <source>
        <dbReference type="Proteomes" id="UP000294588"/>
    </source>
</evidence>
<reference evidence="1" key="1">
    <citation type="submission" date="2019-03" db="EMBL/GenBank/DDBJ databases">
        <title>Candidatus Syntrophosphaera thermopropionivorans: a novel player in syntrophic propionate oxidation during anaerobic digestion.</title>
        <authorList>
            <person name="Dyksma S."/>
        </authorList>
    </citation>
    <scope>NUCLEOTIDE SEQUENCE</scope>
    <source>
        <strain evidence="1">W5</strain>
    </source>
</reference>
<name>A0AC61QJM8_9BACT</name>
<gene>
    <name evidence="1" type="ORF">E0946_03340</name>
</gene>
<dbReference type="Proteomes" id="UP000294588">
    <property type="component" value="Unassembled WGS sequence"/>
</dbReference>
<comment type="caution">
    <text evidence="1">The sequence shown here is derived from an EMBL/GenBank/DDBJ whole genome shotgun (WGS) entry which is preliminary data.</text>
</comment>
<accession>A0AC61QJM8</accession>
<sequence>MEKREFDFFELIRLIIRNRKFIIIFVAVVSVAAVIYSLVTPQIWRSTATFYVIGDQTSSFPFNIEGLSGLTAGLMGTTNSQNAINAVIAMNSRQFSEKVIRHFNLIDYYKITTKDSLKAMDSALKMLHTKTMKIGSDPETGLVTVSADTKDKKLSRDIVNYYLQQLDIYNREEKITRGKMNREFLEARVNETRAEIDSLLLALKDFQQRHNAVDIEAQTSSLIKSYSDIIATKMSTDIELELARKNYAENSPIVLELKDRSEALAKQIKQLEAGKEPLKPRYLIDIGSLPDLATQYAQLKMNLEIKSKVYEFLYPQYEAAKLEELKDLPTLDILDTPREAGLRVRPKRAVMCIIAFALAVVVSIIIVLIKNALELNKERWQEIKKEL</sequence>
<protein>
    <submittedName>
        <fullName evidence="1">Uncharacterized protein</fullName>
    </submittedName>
</protein>
<proteinExistence type="predicted"/>
<dbReference type="EMBL" id="SMOG01000006">
    <property type="protein sequence ID" value="TDF73407.1"/>
    <property type="molecule type" value="Genomic_DNA"/>
</dbReference>
<evidence type="ECO:0000313" key="1">
    <source>
        <dbReference type="EMBL" id="TDF73407.1"/>
    </source>
</evidence>